<accession>A0ABX5F437</accession>
<name>A0ABX5F437_9CHRO</name>
<dbReference type="Proteomes" id="UP000238218">
    <property type="component" value="Unassembled WGS sequence"/>
</dbReference>
<gene>
    <name evidence="1" type="ORF">C7B81_14930</name>
</gene>
<evidence type="ECO:0000313" key="1">
    <source>
        <dbReference type="EMBL" id="PSB36072.1"/>
    </source>
</evidence>
<dbReference type="EMBL" id="PVWP01000012">
    <property type="protein sequence ID" value="PSB36072.1"/>
    <property type="molecule type" value="Genomic_DNA"/>
</dbReference>
<protein>
    <submittedName>
        <fullName evidence="1">Uncharacterized protein</fullName>
    </submittedName>
</protein>
<organism evidence="1 2">
    <name type="scientific">Aphanothece cf. minutissima CCALA 015</name>
    <dbReference type="NCBI Taxonomy" id="2107695"/>
    <lineage>
        <taxon>Bacteria</taxon>
        <taxon>Bacillati</taxon>
        <taxon>Cyanobacteriota</taxon>
        <taxon>Cyanophyceae</taxon>
        <taxon>Oscillatoriophycideae</taxon>
        <taxon>Chroococcales</taxon>
        <taxon>Aphanothecaceae</taxon>
        <taxon>Aphanothece</taxon>
    </lineage>
</organism>
<reference evidence="1 2" key="1">
    <citation type="submission" date="2018-02" db="EMBL/GenBank/DDBJ databases">
        <authorList>
            <person name="Moore K."/>
            <person name="Momper L."/>
        </authorList>
    </citation>
    <scope>NUCLEOTIDE SEQUENCE [LARGE SCALE GENOMIC DNA]</scope>
    <source>
        <strain evidence="1 2">CCALA 015</strain>
    </source>
</reference>
<comment type="caution">
    <text evidence="1">The sequence shown here is derived from an EMBL/GenBank/DDBJ whole genome shotgun (WGS) entry which is preliminary data.</text>
</comment>
<evidence type="ECO:0000313" key="2">
    <source>
        <dbReference type="Proteomes" id="UP000238218"/>
    </source>
</evidence>
<sequence length="99" mass="11157">MPILYTRQDVAISLPQSSRSRSMSQTRSSGQTCRTYRLVDLQGEPHPILDDLYESLDAAWSEALNWWQEEFGPVQGPVGIGVEVSTLSGEWRTLRYPGT</sequence>
<keyword evidence="2" id="KW-1185">Reference proteome</keyword>
<proteinExistence type="predicted"/>
<reference evidence="1 2" key="2">
    <citation type="submission" date="2018-03" db="EMBL/GenBank/DDBJ databases">
        <title>The ancient ancestry and fast evolution of plastids.</title>
        <authorList>
            <person name="Moore K.R."/>
            <person name="Magnabosco C."/>
            <person name="Momper L."/>
            <person name="Gold D.A."/>
            <person name="Bosak T."/>
            <person name="Fournier G.P."/>
        </authorList>
    </citation>
    <scope>NUCLEOTIDE SEQUENCE [LARGE SCALE GENOMIC DNA]</scope>
    <source>
        <strain evidence="1 2">CCALA 015</strain>
    </source>
</reference>